<comment type="caution">
    <text evidence="1">The sequence shown here is derived from an EMBL/GenBank/DDBJ whole genome shotgun (WGS) entry which is preliminary data.</text>
</comment>
<name>A0A834PBN9_VESPE</name>
<dbReference type="Proteomes" id="UP000600918">
    <property type="component" value="Unassembled WGS sequence"/>
</dbReference>
<dbReference type="AlphaFoldDB" id="A0A834PBN9"/>
<organism evidence="1 2">
    <name type="scientific">Vespula pensylvanica</name>
    <name type="common">Western yellow jacket</name>
    <name type="synonym">Wasp</name>
    <dbReference type="NCBI Taxonomy" id="30213"/>
    <lineage>
        <taxon>Eukaryota</taxon>
        <taxon>Metazoa</taxon>
        <taxon>Ecdysozoa</taxon>
        <taxon>Arthropoda</taxon>
        <taxon>Hexapoda</taxon>
        <taxon>Insecta</taxon>
        <taxon>Pterygota</taxon>
        <taxon>Neoptera</taxon>
        <taxon>Endopterygota</taxon>
        <taxon>Hymenoptera</taxon>
        <taxon>Apocrita</taxon>
        <taxon>Aculeata</taxon>
        <taxon>Vespoidea</taxon>
        <taxon>Vespidae</taxon>
        <taxon>Vespinae</taxon>
        <taxon>Vespula</taxon>
    </lineage>
</organism>
<protein>
    <submittedName>
        <fullName evidence="1">Uncharacterized protein</fullName>
    </submittedName>
</protein>
<sequence>MTGVCSEAFRIEVYFVANFKREDLEDGRPFRLREDFLVSHDRGYSTKRRDFNFIKKNMAPFEEEQVWNAVHCLFPSQEAKQFESPATIRESTSLPCTYVHGHEVGRLRAYYECEVELMSWLPASPLLRPYTVAQINLLASDYNKKQRPP</sequence>
<evidence type="ECO:0000313" key="1">
    <source>
        <dbReference type="EMBL" id="KAF7435152.1"/>
    </source>
</evidence>
<proteinExistence type="predicted"/>
<reference evidence="1" key="1">
    <citation type="journal article" date="2020" name="G3 (Bethesda)">
        <title>High-Quality Assemblies for Three Invasive Social Wasps from the &lt;i&gt;Vespula&lt;/i&gt; Genus.</title>
        <authorList>
            <person name="Harrop T.W.R."/>
            <person name="Guhlin J."/>
            <person name="McLaughlin G.M."/>
            <person name="Permina E."/>
            <person name="Stockwell P."/>
            <person name="Gilligan J."/>
            <person name="Le Lec M.F."/>
            <person name="Gruber M.A.M."/>
            <person name="Quinn O."/>
            <person name="Lovegrove M."/>
            <person name="Duncan E.J."/>
            <person name="Remnant E.J."/>
            <person name="Van Eeckhoven J."/>
            <person name="Graham B."/>
            <person name="Knapp R.A."/>
            <person name="Langford K.W."/>
            <person name="Kronenberg Z."/>
            <person name="Press M.O."/>
            <person name="Eacker S.M."/>
            <person name="Wilson-Rankin E.E."/>
            <person name="Purcell J."/>
            <person name="Lester P.J."/>
            <person name="Dearden P.K."/>
        </authorList>
    </citation>
    <scope>NUCLEOTIDE SEQUENCE</scope>
    <source>
        <strain evidence="1">Volc-1</strain>
    </source>
</reference>
<gene>
    <name evidence="1" type="ORF">H0235_003343</name>
</gene>
<dbReference type="EMBL" id="JACSDY010000002">
    <property type="protein sequence ID" value="KAF7435152.1"/>
    <property type="molecule type" value="Genomic_DNA"/>
</dbReference>
<keyword evidence="2" id="KW-1185">Reference proteome</keyword>
<accession>A0A834PBN9</accession>
<evidence type="ECO:0000313" key="2">
    <source>
        <dbReference type="Proteomes" id="UP000600918"/>
    </source>
</evidence>